<evidence type="ECO:0008006" key="4">
    <source>
        <dbReference type="Google" id="ProtNLM"/>
    </source>
</evidence>
<dbReference type="KEGG" id="moc:BB934_16845"/>
<dbReference type="PRINTS" id="PR00313">
    <property type="entry name" value="CABNDNGRPT"/>
</dbReference>
<proteinExistence type="predicted"/>
<dbReference type="Pfam" id="PF00353">
    <property type="entry name" value="HemolysinCabind"/>
    <property type="match status" value="3"/>
</dbReference>
<comment type="subcellular location">
    <subcellularLocation>
        <location evidence="1">Secreted</location>
    </subcellularLocation>
</comment>
<dbReference type="GO" id="GO:0005576">
    <property type="term" value="C:extracellular region"/>
    <property type="evidence" value="ECO:0007669"/>
    <property type="project" value="UniProtKB-SubCell"/>
</dbReference>
<organism evidence="3">
    <name type="scientific">Microvirga ossetica</name>
    <dbReference type="NCBI Taxonomy" id="1882682"/>
    <lineage>
        <taxon>Bacteria</taxon>
        <taxon>Pseudomonadati</taxon>
        <taxon>Pseudomonadota</taxon>
        <taxon>Alphaproteobacteria</taxon>
        <taxon>Hyphomicrobiales</taxon>
        <taxon>Methylobacteriaceae</taxon>
        <taxon>Microvirga</taxon>
    </lineage>
</organism>
<gene>
    <name evidence="3" type="ORF">BB934_16845</name>
</gene>
<dbReference type="PROSITE" id="PS00330">
    <property type="entry name" value="HEMOLYSIN_CALCIUM"/>
    <property type="match status" value="2"/>
</dbReference>
<protein>
    <recommendedName>
        <fullName evidence="4">Peptidase M10 serralysin C-terminal domain-containing protein</fullName>
    </recommendedName>
</protein>
<reference evidence="3" key="1">
    <citation type="submission" date="2016-07" db="EMBL/GenBank/DDBJ databases">
        <title>Microvirga ossetica sp. nov. a new species of rhizobia isolated from root nodules of the legume species Vicia alpestris Steven originated from North Ossetia region in the Caucasus.</title>
        <authorList>
            <person name="Safronova V.I."/>
            <person name="Kuznetsova I.G."/>
            <person name="Sazanova A.L."/>
            <person name="Belimov A."/>
            <person name="Andronov E."/>
            <person name="Osledkin Y.S."/>
            <person name="Onishchuk O.P."/>
            <person name="Kurchak O.N."/>
            <person name="Shaposhnikov A.I."/>
            <person name="Willems A."/>
            <person name="Tikhonovich I.A."/>
        </authorList>
    </citation>
    <scope>NUCLEOTIDE SEQUENCE [LARGE SCALE GENOMIC DNA]</scope>
    <source>
        <strain evidence="3">V5/3M</strain>
    </source>
</reference>
<dbReference type="InterPro" id="IPR001343">
    <property type="entry name" value="Hemolysn_Ca-bd"/>
</dbReference>
<keyword evidence="2" id="KW-0964">Secreted</keyword>
<dbReference type="GO" id="GO:0005509">
    <property type="term" value="F:calcium ion binding"/>
    <property type="evidence" value="ECO:0007669"/>
    <property type="project" value="InterPro"/>
</dbReference>
<dbReference type="InterPro" id="IPR050557">
    <property type="entry name" value="RTX_toxin/Mannuronan_C5-epim"/>
</dbReference>
<sequence length="281" mass="30180">MVFEAHNVGSFITSGDIINNDLFSNIPLDGFNTFNGNSYNDVIDAGAGDDVVYGNGGNDTVFGGFGNDFLVGGAGYDVLYGGYGDDTFVLDNPLDQFADDGGTDTLIVTYNDAALPDGPNWIENLVFSGVGDFYGRGNILSNVIIGGNGKDKLAGMGGNDILTGGLGKDAFMFDTKLGTARTDRKVNFDTLNDFSTKDDSLYLDNAIFKKLGKKGSEQKPIKLDKKFFALDKAKDKDDYVIYNKKTGVLSYDADGSGKGQAVEFALLKNKATLKYDDFFVI</sequence>
<evidence type="ECO:0000313" key="3">
    <source>
        <dbReference type="EMBL" id="ANY79689.1"/>
    </source>
</evidence>
<dbReference type="PANTHER" id="PTHR38340:SF1">
    <property type="entry name" value="S-LAYER PROTEIN"/>
    <property type="match status" value="1"/>
</dbReference>
<accession>A0A1B2EIB3</accession>
<dbReference type="Gene3D" id="2.150.10.10">
    <property type="entry name" value="Serralysin-like metalloprotease, C-terminal"/>
    <property type="match status" value="2"/>
</dbReference>
<evidence type="ECO:0000256" key="1">
    <source>
        <dbReference type="ARBA" id="ARBA00004613"/>
    </source>
</evidence>
<evidence type="ECO:0000256" key="2">
    <source>
        <dbReference type="ARBA" id="ARBA00022525"/>
    </source>
</evidence>
<dbReference type="InterPro" id="IPR018511">
    <property type="entry name" value="Hemolysin-typ_Ca-bd_CS"/>
</dbReference>
<name>A0A1B2EIB3_9HYPH</name>
<dbReference type="InterPro" id="IPR011049">
    <property type="entry name" value="Serralysin-like_metalloprot_C"/>
</dbReference>
<dbReference type="SUPFAM" id="SSF51120">
    <property type="entry name" value="beta-Roll"/>
    <property type="match status" value="1"/>
</dbReference>
<dbReference type="PANTHER" id="PTHR38340">
    <property type="entry name" value="S-LAYER PROTEIN"/>
    <property type="match status" value="1"/>
</dbReference>
<dbReference type="EMBL" id="CP016616">
    <property type="protein sequence ID" value="ANY79689.1"/>
    <property type="molecule type" value="Genomic_DNA"/>
</dbReference>
<dbReference type="AlphaFoldDB" id="A0A1B2EIB3"/>